<keyword evidence="10" id="KW-0482">Metalloprotease</keyword>
<feature type="transmembrane region" description="Helical" evidence="12">
    <location>
        <begin position="52"/>
        <end position="71"/>
    </location>
</feature>
<reference evidence="14 15" key="1">
    <citation type="journal article" date="2016" name="Nat. Commun.">
        <title>Thousands of microbial genomes shed light on interconnected biogeochemical processes in an aquifer system.</title>
        <authorList>
            <person name="Anantharaman K."/>
            <person name="Brown C.T."/>
            <person name="Hug L.A."/>
            <person name="Sharon I."/>
            <person name="Castelle C.J."/>
            <person name="Probst A.J."/>
            <person name="Thomas B.C."/>
            <person name="Singh A."/>
            <person name="Wilkins M.J."/>
            <person name="Karaoz U."/>
            <person name="Brodie E.L."/>
            <person name="Williams K.H."/>
            <person name="Hubbard S.S."/>
            <person name="Banfield J.F."/>
        </authorList>
    </citation>
    <scope>NUCLEOTIDE SEQUENCE [LARGE SCALE GENOMIC DNA]</scope>
</reference>
<keyword evidence="4" id="KW-0645">Protease</keyword>
<accession>A0A1F4WJT0</accession>
<keyword evidence="7" id="KW-0378">Hydrolase</keyword>
<evidence type="ECO:0000256" key="4">
    <source>
        <dbReference type="ARBA" id="ARBA00022670"/>
    </source>
</evidence>
<dbReference type="PANTHER" id="PTHR39188">
    <property type="entry name" value="MEMBRANE-ASSOCIATED ZINC METALLOPROTEASE M50B"/>
    <property type="match status" value="1"/>
</dbReference>
<evidence type="ECO:0000313" key="14">
    <source>
        <dbReference type="EMBL" id="OGC69588.1"/>
    </source>
</evidence>
<keyword evidence="11 12" id="KW-0472">Membrane</keyword>
<keyword evidence="9 12" id="KW-1133">Transmembrane helix</keyword>
<dbReference type="InterPro" id="IPR008915">
    <property type="entry name" value="Peptidase_M50"/>
</dbReference>
<dbReference type="GO" id="GO:0006508">
    <property type="term" value="P:proteolysis"/>
    <property type="evidence" value="ECO:0007669"/>
    <property type="project" value="UniProtKB-KW"/>
</dbReference>
<name>A0A1F4WJT0_UNCKA</name>
<sequence length="307" mass="35046">MVTELKSTRAAVKTYLSRVLDPIKTSLRKTLGVRDQEDLIWFLIRVESPAHIQILAALLFLGLFYTLSALYKPYSHLGWAMMLMASIVLHEVGHLIVFRLGGIRCKIMFIFPFGALAVPVSKDEDALSDKLPHYVLSWFILAGLITNILLMLAGRIFESFGGPVLGKLGAELAYINLNLVFLNILPIWKLDGMQFWKVIFNSIKRESKAREIATPFLVIGFVMTGLFFVMPHNFWQTWLMTILHNMVWWTIPLIIGAGVWKAHKIEKTETFTGQPMKLLQVRYMALLYATLVVIAIGIGVRQIYWYN</sequence>
<evidence type="ECO:0000259" key="13">
    <source>
        <dbReference type="Pfam" id="PF02163"/>
    </source>
</evidence>
<keyword evidence="5 12" id="KW-0812">Transmembrane</keyword>
<keyword evidence="8" id="KW-0862">Zinc</keyword>
<evidence type="ECO:0000256" key="12">
    <source>
        <dbReference type="SAM" id="Phobius"/>
    </source>
</evidence>
<evidence type="ECO:0000256" key="8">
    <source>
        <dbReference type="ARBA" id="ARBA00022833"/>
    </source>
</evidence>
<comment type="cofactor">
    <cofactor evidence="1">
        <name>Zn(2+)</name>
        <dbReference type="ChEBI" id="CHEBI:29105"/>
    </cofactor>
</comment>
<evidence type="ECO:0000313" key="15">
    <source>
        <dbReference type="Proteomes" id="UP000179113"/>
    </source>
</evidence>
<evidence type="ECO:0000256" key="7">
    <source>
        <dbReference type="ARBA" id="ARBA00022801"/>
    </source>
</evidence>
<dbReference type="GO" id="GO:0016020">
    <property type="term" value="C:membrane"/>
    <property type="evidence" value="ECO:0007669"/>
    <property type="project" value="UniProtKB-SubCell"/>
</dbReference>
<protein>
    <recommendedName>
        <fullName evidence="13">Peptidase M50 domain-containing protein</fullName>
    </recommendedName>
</protein>
<evidence type="ECO:0000256" key="2">
    <source>
        <dbReference type="ARBA" id="ARBA00004141"/>
    </source>
</evidence>
<dbReference type="EMBL" id="MEWA01000019">
    <property type="protein sequence ID" value="OGC69588.1"/>
    <property type="molecule type" value="Genomic_DNA"/>
</dbReference>
<dbReference type="PANTHER" id="PTHR39188:SF3">
    <property type="entry name" value="STAGE IV SPORULATION PROTEIN FB"/>
    <property type="match status" value="1"/>
</dbReference>
<organism evidence="14 15">
    <name type="scientific">candidate division WWE3 bacterium RIFOXYC1_FULL_39_7</name>
    <dbReference type="NCBI Taxonomy" id="1802643"/>
    <lineage>
        <taxon>Bacteria</taxon>
        <taxon>Katanobacteria</taxon>
    </lineage>
</organism>
<dbReference type="GO" id="GO:0008237">
    <property type="term" value="F:metallopeptidase activity"/>
    <property type="evidence" value="ECO:0007669"/>
    <property type="project" value="UniProtKB-KW"/>
</dbReference>
<feature type="transmembrane region" description="Helical" evidence="12">
    <location>
        <begin position="173"/>
        <end position="191"/>
    </location>
</feature>
<dbReference type="AlphaFoldDB" id="A0A1F4WJT0"/>
<dbReference type="Pfam" id="PF02163">
    <property type="entry name" value="Peptidase_M50"/>
    <property type="match status" value="1"/>
</dbReference>
<feature type="transmembrane region" description="Helical" evidence="12">
    <location>
        <begin position="283"/>
        <end position="304"/>
    </location>
</feature>
<evidence type="ECO:0000256" key="11">
    <source>
        <dbReference type="ARBA" id="ARBA00023136"/>
    </source>
</evidence>
<comment type="subcellular location">
    <subcellularLocation>
        <location evidence="2">Membrane</location>
        <topology evidence="2">Multi-pass membrane protein</topology>
    </subcellularLocation>
</comment>
<feature type="transmembrane region" description="Helical" evidence="12">
    <location>
        <begin position="242"/>
        <end position="262"/>
    </location>
</feature>
<proteinExistence type="inferred from homology"/>
<evidence type="ECO:0000256" key="10">
    <source>
        <dbReference type="ARBA" id="ARBA00023049"/>
    </source>
</evidence>
<dbReference type="Proteomes" id="UP000179113">
    <property type="component" value="Unassembled WGS sequence"/>
</dbReference>
<dbReference type="CDD" id="cd05709">
    <property type="entry name" value="S2P-M50"/>
    <property type="match status" value="1"/>
</dbReference>
<feature type="transmembrane region" description="Helical" evidence="12">
    <location>
        <begin position="77"/>
        <end position="98"/>
    </location>
</feature>
<comment type="similarity">
    <text evidence="3">Belongs to the peptidase M50B family.</text>
</comment>
<evidence type="ECO:0000256" key="9">
    <source>
        <dbReference type="ARBA" id="ARBA00022989"/>
    </source>
</evidence>
<comment type="caution">
    <text evidence="14">The sequence shown here is derived from an EMBL/GenBank/DDBJ whole genome shotgun (WGS) entry which is preliminary data.</text>
</comment>
<evidence type="ECO:0000256" key="5">
    <source>
        <dbReference type="ARBA" id="ARBA00022692"/>
    </source>
</evidence>
<evidence type="ECO:0000256" key="3">
    <source>
        <dbReference type="ARBA" id="ARBA00007931"/>
    </source>
</evidence>
<feature type="transmembrane region" description="Helical" evidence="12">
    <location>
        <begin position="212"/>
        <end position="230"/>
    </location>
</feature>
<feature type="transmembrane region" description="Helical" evidence="12">
    <location>
        <begin position="134"/>
        <end position="153"/>
    </location>
</feature>
<evidence type="ECO:0000256" key="6">
    <source>
        <dbReference type="ARBA" id="ARBA00022723"/>
    </source>
</evidence>
<dbReference type="GO" id="GO:0046872">
    <property type="term" value="F:metal ion binding"/>
    <property type="evidence" value="ECO:0007669"/>
    <property type="project" value="UniProtKB-KW"/>
</dbReference>
<evidence type="ECO:0000256" key="1">
    <source>
        <dbReference type="ARBA" id="ARBA00001947"/>
    </source>
</evidence>
<keyword evidence="6" id="KW-0479">Metal-binding</keyword>
<gene>
    <name evidence="14" type="ORF">A2415_03370</name>
</gene>
<feature type="domain" description="Peptidase M50" evidence="13">
    <location>
        <begin position="172"/>
        <end position="223"/>
    </location>
</feature>